<reference evidence="2 3" key="1">
    <citation type="journal article" date="2019" name="Sci. Rep.">
        <title>Orb-weaving spider Araneus ventricosus genome elucidates the spidroin gene catalogue.</title>
        <authorList>
            <person name="Kono N."/>
            <person name="Nakamura H."/>
            <person name="Ohtoshi R."/>
            <person name="Moran D.A.P."/>
            <person name="Shinohara A."/>
            <person name="Yoshida Y."/>
            <person name="Fujiwara M."/>
            <person name="Mori M."/>
            <person name="Tomita M."/>
            <person name="Arakawa K."/>
        </authorList>
    </citation>
    <scope>NUCLEOTIDE SEQUENCE [LARGE SCALE GENOMIC DNA]</scope>
</reference>
<proteinExistence type="predicted"/>
<organism evidence="2 3">
    <name type="scientific">Araneus ventricosus</name>
    <name type="common">Orbweaver spider</name>
    <name type="synonym">Epeira ventricosa</name>
    <dbReference type="NCBI Taxonomy" id="182803"/>
    <lineage>
        <taxon>Eukaryota</taxon>
        <taxon>Metazoa</taxon>
        <taxon>Ecdysozoa</taxon>
        <taxon>Arthropoda</taxon>
        <taxon>Chelicerata</taxon>
        <taxon>Arachnida</taxon>
        <taxon>Araneae</taxon>
        <taxon>Araneomorphae</taxon>
        <taxon>Entelegynae</taxon>
        <taxon>Araneoidea</taxon>
        <taxon>Araneidae</taxon>
        <taxon>Araneus</taxon>
    </lineage>
</organism>
<gene>
    <name evidence="2" type="ORF">AVEN_115372_1</name>
</gene>
<dbReference type="AlphaFoldDB" id="A0A4Y1ZY72"/>
<feature type="compositionally biased region" description="Basic and acidic residues" evidence="1">
    <location>
        <begin position="78"/>
        <end position="90"/>
    </location>
</feature>
<evidence type="ECO:0000313" key="3">
    <source>
        <dbReference type="Proteomes" id="UP000499080"/>
    </source>
</evidence>
<sequence>MFPVMLQACLMSSLEQLRMDHKENLSEDILHQARIQQQNMDLDDCDISFNRTLIDIEDKIILLSGSDLKSFGIPQPNRNRDSSLPSEERA</sequence>
<comment type="caution">
    <text evidence="2">The sequence shown here is derived from an EMBL/GenBank/DDBJ whole genome shotgun (WGS) entry which is preliminary data.</text>
</comment>
<dbReference type="Proteomes" id="UP000499080">
    <property type="component" value="Unassembled WGS sequence"/>
</dbReference>
<dbReference type="EMBL" id="BGPR01000001">
    <property type="protein sequence ID" value="GBL72452.1"/>
    <property type="molecule type" value="Genomic_DNA"/>
</dbReference>
<feature type="region of interest" description="Disordered" evidence="1">
    <location>
        <begin position="68"/>
        <end position="90"/>
    </location>
</feature>
<keyword evidence="3" id="KW-1185">Reference proteome</keyword>
<protein>
    <submittedName>
        <fullName evidence="2">Uncharacterized protein</fullName>
    </submittedName>
</protein>
<evidence type="ECO:0000313" key="2">
    <source>
        <dbReference type="EMBL" id="GBL72452.1"/>
    </source>
</evidence>
<evidence type="ECO:0000256" key="1">
    <source>
        <dbReference type="SAM" id="MobiDB-lite"/>
    </source>
</evidence>
<name>A0A4Y1ZY72_ARAVE</name>
<dbReference type="OrthoDB" id="1728974at2759"/>
<accession>A0A4Y1ZY72</accession>